<gene>
    <name evidence="2" type="ORF">GCM10009627_16310</name>
</gene>
<name>A0ABN1ZCI9_9MICO</name>
<sequence length="96" mass="11069">MCRPRTWLHADVAMTTPPAQLPPGDVPPADTVQSSTVPHQVLYVFADFQEMVRVDCWCSHDGDHVDAYPFHQEIIRPLIDTIVRRVRRRPRRGQNP</sequence>
<dbReference type="Proteomes" id="UP001501742">
    <property type="component" value="Unassembled WGS sequence"/>
</dbReference>
<organism evidence="2 3">
    <name type="scientific">Curtobacterium herbarum</name>
    <dbReference type="NCBI Taxonomy" id="150122"/>
    <lineage>
        <taxon>Bacteria</taxon>
        <taxon>Bacillati</taxon>
        <taxon>Actinomycetota</taxon>
        <taxon>Actinomycetes</taxon>
        <taxon>Micrococcales</taxon>
        <taxon>Microbacteriaceae</taxon>
        <taxon>Curtobacterium</taxon>
    </lineage>
</organism>
<protein>
    <submittedName>
        <fullName evidence="2">Uncharacterized protein</fullName>
    </submittedName>
</protein>
<reference evidence="2 3" key="1">
    <citation type="journal article" date="2019" name="Int. J. Syst. Evol. Microbiol.">
        <title>The Global Catalogue of Microorganisms (GCM) 10K type strain sequencing project: providing services to taxonomists for standard genome sequencing and annotation.</title>
        <authorList>
            <consortium name="The Broad Institute Genomics Platform"/>
            <consortium name="The Broad Institute Genome Sequencing Center for Infectious Disease"/>
            <person name="Wu L."/>
            <person name="Ma J."/>
        </authorList>
    </citation>
    <scope>NUCLEOTIDE SEQUENCE [LARGE SCALE GENOMIC DNA]</scope>
    <source>
        <strain evidence="2 3">JCM 12140</strain>
    </source>
</reference>
<evidence type="ECO:0000256" key="1">
    <source>
        <dbReference type="SAM" id="MobiDB-lite"/>
    </source>
</evidence>
<dbReference type="EMBL" id="BAAAJX010000005">
    <property type="protein sequence ID" value="GAA1493285.1"/>
    <property type="molecule type" value="Genomic_DNA"/>
</dbReference>
<evidence type="ECO:0000313" key="2">
    <source>
        <dbReference type="EMBL" id="GAA1493285.1"/>
    </source>
</evidence>
<feature type="region of interest" description="Disordered" evidence="1">
    <location>
        <begin position="13"/>
        <end position="33"/>
    </location>
</feature>
<evidence type="ECO:0000313" key="3">
    <source>
        <dbReference type="Proteomes" id="UP001501742"/>
    </source>
</evidence>
<accession>A0ABN1ZCI9</accession>
<comment type="caution">
    <text evidence="2">The sequence shown here is derived from an EMBL/GenBank/DDBJ whole genome shotgun (WGS) entry which is preliminary data.</text>
</comment>
<keyword evidence="3" id="KW-1185">Reference proteome</keyword>
<proteinExistence type="predicted"/>